<organism evidence="2 3">
    <name type="scientific">candidate division MSBL1 archaeon SCGC-AAA382C18</name>
    <dbReference type="NCBI Taxonomy" id="1698281"/>
    <lineage>
        <taxon>Archaea</taxon>
        <taxon>Methanobacteriati</taxon>
        <taxon>Methanobacteriota</taxon>
        <taxon>candidate division MSBL1</taxon>
    </lineage>
</organism>
<keyword evidence="1" id="KW-0812">Transmembrane</keyword>
<evidence type="ECO:0000256" key="1">
    <source>
        <dbReference type="SAM" id="Phobius"/>
    </source>
</evidence>
<feature type="transmembrane region" description="Helical" evidence="1">
    <location>
        <begin position="12"/>
        <end position="32"/>
    </location>
</feature>
<evidence type="ECO:0000313" key="3">
    <source>
        <dbReference type="Proteomes" id="UP000070404"/>
    </source>
</evidence>
<sequence length="68" mass="7824">MTSIKHKMSMYGSVVAIVSVFTLALYLFLNYFASLPMFAIFVIIVPLFLLQWSFAPKIIEKASDRKKF</sequence>
<keyword evidence="1" id="KW-0472">Membrane</keyword>
<evidence type="ECO:0000313" key="2">
    <source>
        <dbReference type="EMBL" id="KXB06931.1"/>
    </source>
</evidence>
<feature type="transmembrane region" description="Helical" evidence="1">
    <location>
        <begin position="38"/>
        <end position="59"/>
    </location>
</feature>
<gene>
    <name evidence="2" type="ORF">AKJ52_01320</name>
</gene>
<keyword evidence="1" id="KW-1133">Transmembrane helix</keyword>
<name>A0A133VKH1_9EURY</name>
<dbReference type="AlphaFoldDB" id="A0A133VKH1"/>
<dbReference type="EMBL" id="LHYF01000017">
    <property type="protein sequence ID" value="KXB06931.1"/>
    <property type="molecule type" value="Genomic_DNA"/>
</dbReference>
<proteinExistence type="predicted"/>
<comment type="caution">
    <text evidence="2">The sequence shown here is derived from an EMBL/GenBank/DDBJ whole genome shotgun (WGS) entry which is preliminary data.</text>
</comment>
<keyword evidence="3" id="KW-1185">Reference proteome</keyword>
<reference evidence="2 3" key="1">
    <citation type="journal article" date="2016" name="Sci. Rep.">
        <title>Metabolic traits of an uncultured archaeal lineage -MSBL1- from brine pools of the Red Sea.</title>
        <authorList>
            <person name="Mwirichia R."/>
            <person name="Alam I."/>
            <person name="Rashid M."/>
            <person name="Vinu M."/>
            <person name="Ba-Alawi W."/>
            <person name="Anthony Kamau A."/>
            <person name="Kamanda Ngugi D."/>
            <person name="Goker M."/>
            <person name="Klenk H.P."/>
            <person name="Bajic V."/>
            <person name="Stingl U."/>
        </authorList>
    </citation>
    <scope>NUCLEOTIDE SEQUENCE [LARGE SCALE GENOMIC DNA]</scope>
    <source>
        <strain evidence="2">SCGC-AAA382C18</strain>
    </source>
</reference>
<dbReference type="Proteomes" id="UP000070404">
    <property type="component" value="Unassembled WGS sequence"/>
</dbReference>
<protein>
    <submittedName>
        <fullName evidence="2">Uncharacterized protein</fullName>
    </submittedName>
</protein>
<accession>A0A133VKH1</accession>